<evidence type="ECO:0000313" key="1">
    <source>
        <dbReference type="EMBL" id="VXD12545.1"/>
    </source>
</evidence>
<dbReference type="AlphaFoldDB" id="A0A7Z9BK52"/>
<evidence type="ECO:0000313" key="2">
    <source>
        <dbReference type="Proteomes" id="UP000182190"/>
    </source>
</evidence>
<comment type="caution">
    <text evidence="1">The sequence shown here is derived from an EMBL/GenBank/DDBJ whole genome shotgun (WGS) entry which is preliminary data.</text>
</comment>
<accession>A0A7Z9BK52</accession>
<gene>
    <name evidence="1" type="ORF">PL9631_1060094</name>
</gene>
<proteinExistence type="predicted"/>
<protein>
    <submittedName>
        <fullName evidence="1">Uncharacterized protein</fullName>
    </submittedName>
</protein>
<organism evidence="1 2">
    <name type="scientific">Planktothrix paucivesiculata PCC 9631</name>
    <dbReference type="NCBI Taxonomy" id="671071"/>
    <lineage>
        <taxon>Bacteria</taxon>
        <taxon>Bacillati</taxon>
        <taxon>Cyanobacteriota</taxon>
        <taxon>Cyanophyceae</taxon>
        <taxon>Oscillatoriophycideae</taxon>
        <taxon>Oscillatoriales</taxon>
        <taxon>Microcoleaceae</taxon>
        <taxon>Planktothrix</taxon>
    </lineage>
</organism>
<reference evidence="1" key="1">
    <citation type="submission" date="2019-10" db="EMBL/GenBank/DDBJ databases">
        <authorList>
            <consortium name="Genoscope - CEA"/>
            <person name="William W."/>
        </authorList>
    </citation>
    <scope>NUCLEOTIDE SEQUENCE [LARGE SCALE GENOMIC DNA]</scope>
    <source>
        <strain evidence="1">BBR_PRJEB10994</strain>
    </source>
</reference>
<dbReference type="EMBL" id="CZCS02000009">
    <property type="protein sequence ID" value="VXD12545.1"/>
    <property type="molecule type" value="Genomic_DNA"/>
</dbReference>
<keyword evidence="2" id="KW-1185">Reference proteome</keyword>
<dbReference type="Proteomes" id="UP000182190">
    <property type="component" value="Unassembled WGS sequence"/>
</dbReference>
<sequence length="45" mass="5318">MLDYTVTIIDNLISTQKNLKNSILSKLYDKFTFVETAWITSFNWT</sequence>
<name>A0A7Z9BK52_9CYAN</name>